<dbReference type="PANTHER" id="PTHR14196">
    <property type="entry name" value="ODD-SKIPPED - RELATED"/>
    <property type="match status" value="1"/>
</dbReference>
<evidence type="ECO:0000256" key="3">
    <source>
        <dbReference type="ARBA" id="ARBA00022723"/>
    </source>
</evidence>
<dbReference type="PROSITE" id="PS00028">
    <property type="entry name" value="ZINC_FINGER_C2H2_1"/>
    <property type="match status" value="4"/>
</dbReference>
<evidence type="ECO:0000256" key="10">
    <source>
        <dbReference type="ARBA" id="ARBA00023242"/>
    </source>
</evidence>
<feature type="region of interest" description="Disordered" evidence="12">
    <location>
        <begin position="134"/>
        <end position="165"/>
    </location>
</feature>
<keyword evidence="6" id="KW-0562">Pair-rule protein</keyword>
<evidence type="ECO:0000256" key="11">
    <source>
        <dbReference type="PROSITE-ProRule" id="PRU00042"/>
    </source>
</evidence>
<dbReference type="Gene3D" id="3.30.160.60">
    <property type="entry name" value="Classic Zinc Finger"/>
    <property type="match status" value="4"/>
</dbReference>
<evidence type="ECO:0000256" key="2">
    <source>
        <dbReference type="ARBA" id="ARBA00022473"/>
    </source>
</evidence>
<keyword evidence="7" id="KW-0862">Zinc</keyword>
<feature type="compositionally biased region" description="Low complexity" evidence="12">
    <location>
        <begin position="134"/>
        <end position="156"/>
    </location>
</feature>
<feature type="domain" description="C2H2-type" evidence="13">
    <location>
        <begin position="618"/>
        <end position="640"/>
    </location>
</feature>
<evidence type="ECO:0000313" key="14">
    <source>
        <dbReference type="EMBL" id="CAD7257336.1"/>
    </source>
</evidence>
<dbReference type="InterPro" id="IPR013087">
    <property type="entry name" value="Znf_C2H2_type"/>
</dbReference>
<dbReference type="GO" id="GO:0000981">
    <property type="term" value="F:DNA-binding transcription factor activity, RNA polymerase II-specific"/>
    <property type="evidence" value="ECO:0007669"/>
    <property type="project" value="TreeGrafter"/>
</dbReference>
<evidence type="ECO:0000256" key="5">
    <source>
        <dbReference type="ARBA" id="ARBA00022771"/>
    </source>
</evidence>
<keyword evidence="10" id="KW-0539">Nucleus</keyword>
<evidence type="ECO:0000256" key="12">
    <source>
        <dbReference type="SAM" id="MobiDB-lite"/>
    </source>
</evidence>
<gene>
    <name evidence="14" type="ORF">TSIB3V08_LOCUS1607</name>
</gene>
<dbReference type="FunFam" id="3.30.160.60:FF:000318">
    <property type="entry name" value="Odd-skipped-related transciption factor 2"/>
    <property type="match status" value="1"/>
</dbReference>
<feature type="domain" description="C2H2-type" evidence="13">
    <location>
        <begin position="590"/>
        <end position="617"/>
    </location>
</feature>
<feature type="domain" description="C2H2-type" evidence="13">
    <location>
        <begin position="485"/>
        <end position="512"/>
    </location>
</feature>
<name>A0A7R9FWQ8_TIMSH</name>
<proteinExistence type="predicted"/>
<feature type="region of interest" description="Disordered" evidence="12">
    <location>
        <begin position="376"/>
        <end position="398"/>
    </location>
</feature>
<dbReference type="Pfam" id="PF00096">
    <property type="entry name" value="zf-C2H2"/>
    <property type="match status" value="4"/>
</dbReference>
<dbReference type="SUPFAM" id="SSF57667">
    <property type="entry name" value="beta-beta-alpha zinc fingers"/>
    <property type="match status" value="2"/>
</dbReference>
<dbReference type="AlphaFoldDB" id="A0A7R9FWQ8"/>
<keyword evidence="2" id="KW-0217">Developmental protein</keyword>
<dbReference type="FunFam" id="3.30.160.60:FF:000311">
    <property type="entry name" value="protein odd-skipped-related 2 isoform X1"/>
    <property type="match status" value="1"/>
</dbReference>
<dbReference type="FunFam" id="3.30.160.60:FF:000958">
    <property type="entry name" value="Odd skipped"/>
    <property type="match status" value="1"/>
</dbReference>
<protein>
    <recommendedName>
        <fullName evidence="13">C2H2-type domain-containing protein</fullName>
    </recommendedName>
</protein>
<dbReference type="FunFam" id="3.30.160.60:FF:000148">
    <property type="entry name" value="zinc finger protein Gfi-1"/>
    <property type="match status" value="1"/>
</dbReference>
<dbReference type="InterPro" id="IPR050717">
    <property type="entry name" value="C2H2-ZF_Transcription_Reg"/>
</dbReference>
<dbReference type="InterPro" id="IPR036236">
    <property type="entry name" value="Znf_C2H2_sf"/>
</dbReference>
<feature type="compositionally biased region" description="Low complexity" evidence="12">
    <location>
        <begin position="319"/>
        <end position="335"/>
    </location>
</feature>
<sequence>MEIQYIFLKLNVSTSIAIPQFMKKDTKIFAWSFALHSASDVMFDCCAHAHIGEGGEEGGTRKDMADFEFTLRKEEEQERRGGGEGYLRTTIGNCLCNELLHQPIAISLRSPSVVLSSLSWIRLNYQDIVTKMQQQSGKKQQQQQQQDSDGSSDLSQAGTSSPANKPDLLDSVFFLDAASNLGQSKALFYSEPGDKSEMAPSAASTSSVVAAAAETFLQRSLQNVVLSLQNAMMSSLQQASLLPQNSAAAAALNLQALESYITLQRLTASVASNSSTSSSHTGVSNPLGSSLDLLRLATTTYSPAKLSLPTHPVANNADSNPSPSSSPTSTTSRNNECPSDAAASFAAITKDIGLDDKDIDDDLGLLDDDDDLSLPATSSAGISDAPGGSSAKTTGVQQFPAFPGESSYPSLLMNAMYHRQTTSSLLLASSAVSTPASSSLSSSTPGEVITTSTVSTAGSNTSSEIRVTPVRSGVRATTSRPKKQFICKFCNRQFTKSYNLLIHERTHTDERPYSCDICGKAFRRQDHLRDHRYIHSKDLNGCNIVSASGTSTPRTSNGCNIVFTSGTSTPRKSPSSAVSAGKGSAKESPHKCPVCSRSFNQRSNLKTHLLTHTDIKPYNCSSCGKVFRRNCDLRRHSLTHNLGASSAVTSTSAATPGYSEVSLLGASGGSTDAALTGSSSSSSQAAALALIASPNFSIDSIMSVAGNFWVEYSHVNYLSIRNGISDKE</sequence>
<evidence type="ECO:0000256" key="6">
    <source>
        <dbReference type="ARBA" id="ARBA00022788"/>
    </source>
</evidence>
<evidence type="ECO:0000259" key="13">
    <source>
        <dbReference type="PROSITE" id="PS50157"/>
    </source>
</evidence>
<dbReference type="GO" id="GO:0005634">
    <property type="term" value="C:nucleus"/>
    <property type="evidence" value="ECO:0007669"/>
    <property type="project" value="UniProtKB-SubCell"/>
</dbReference>
<accession>A0A7R9FWQ8</accession>
<evidence type="ECO:0000256" key="7">
    <source>
        <dbReference type="ARBA" id="ARBA00022833"/>
    </source>
</evidence>
<comment type="subcellular location">
    <subcellularLocation>
        <location evidence="1">Nucleus</location>
    </subcellularLocation>
</comment>
<keyword evidence="4" id="KW-0677">Repeat</keyword>
<dbReference type="GO" id="GO:0007366">
    <property type="term" value="P:periodic partitioning by pair rule gene"/>
    <property type="evidence" value="ECO:0007669"/>
    <property type="project" value="UniProtKB-KW"/>
</dbReference>
<dbReference type="GO" id="GO:0008270">
    <property type="term" value="F:zinc ion binding"/>
    <property type="evidence" value="ECO:0007669"/>
    <property type="project" value="UniProtKB-KW"/>
</dbReference>
<keyword evidence="5 11" id="KW-0863">Zinc-finger</keyword>
<feature type="compositionally biased region" description="Low complexity" evidence="12">
    <location>
        <begin position="572"/>
        <end position="583"/>
    </location>
</feature>
<evidence type="ECO:0000256" key="8">
    <source>
        <dbReference type="ARBA" id="ARBA00023015"/>
    </source>
</evidence>
<feature type="region of interest" description="Disordered" evidence="12">
    <location>
        <begin position="564"/>
        <end position="589"/>
    </location>
</feature>
<keyword evidence="8" id="KW-0805">Transcription regulation</keyword>
<dbReference type="SMART" id="SM00355">
    <property type="entry name" value="ZnF_C2H2"/>
    <property type="match status" value="4"/>
</dbReference>
<evidence type="ECO:0000256" key="9">
    <source>
        <dbReference type="ARBA" id="ARBA00023163"/>
    </source>
</evidence>
<keyword evidence="9" id="KW-0804">Transcription</keyword>
<dbReference type="GO" id="GO:0048619">
    <property type="term" value="P:embryonic hindgut morphogenesis"/>
    <property type="evidence" value="ECO:0007669"/>
    <property type="project" value="TreeGrafter"/>
</dbReference>
<dbReference type="PROSITE" id="PS50157">
    <property type="entry name" value="ZINC_FINGER_C2H2_2"/>
    <property type="match status" value="4"/>
</dbReference>
<dbReference type="EMBL" id="OC000449">
    <property type="protein sequence ID" value="CAD7257336.1"/>
    <property type="molecule type" value="Genomic_DNA"/>
</dbReference>
<evidence type="ECO:0000256" key="4">
    <source>
        <dbReference type="ARBA" id="ARBA00022737"/>
    </source>
</evidence>
<feature type="domain" description="C2H2-type" evidence="13">
    <location>
        <begin position="513"/>
        <end position="540"/>
    </location>
</feature>
<evidence type="ECO:0000256" key="1">
    <source>
        <dbReference type="ARBA" id="ARBA00004123"/>
    </source>
</evidence>
<dbReference type="GO" id="GO:0000977">
    <property type="term" value="F:RNA polymerase II transcription regulatory region sequence-specific DNA binding"/>
    <property type="evidence" value="ECO:0007669"/>
    <property type="project" value="TreeGrafter"/>
</dbReference>
<organism evidence="14">
    <name type="scientific">Timema shepardi</name>
    <name type="common">Walking stick</name>
    <dbReference type="NCBI Taxonomy" id="629360"/>
    <lineage>
        <taxon>Eukaryota</taxon>
        <taxon>Metazoa</taxon>
        <taxon>Ecdysozoa</taxon>
        <taxon>Arthropoda</taxon>
        <taxon>Hexapoda</taxon>
        <taxon>Insecta</taxon>
        <taxon>Pterygota</taxon>
        <taxon>Neoptera</taxon>
        <taxon>Polyneoptera</taxon>
        <taxon>Phasmatodea</taxon>
        <taxon>Timematodea</taxon>
        <taxon>Timematoidea</taxon>
        <taxon>Timematidae</taxon>
        <taxon>Timema</taxon>
    </lineage>
</organism>
<keyword evidence="3" id="KW-0479">Metal-binding</keyword>
<reference evidence="14" key="1">
    <citation type="submission" date="2020-11" db="EMBL/GenBank/DDBJ databases">
        <authorList>
            <person name="Tran Van P."/>
        </authorList>
    </citation>
    <scope>NUCLEOTIDE SEQUENCE</scope>
</reference>
<feature type="region of interest" description="Disordered" evidence="12">
    <location>
        <begin position="305"/>
        <end position="339"/>
    </location>
</feature>
<dbReference type="PANTHER" id="PTHR14196:SF11">
    <property type="entry name" value="PROTEIN SISTER OF ODD AND BOWEL"/>
    <property type="match status" value="1"/>
</dbReference>